<evidence type="ECO:0008006" key="4">
    <source>
        <dbReference type="Google" id="ProtNLM"/>
    </source>
</evidence>
<name>A0A1Q9CIJ9_SYMMI</name>
<dbReference type="AlphaFoldDB" id="A0A1Q9CIJ9"/>
<evidence type="ECO:0000313" key="3">
    <source>
        <dbReference type="Proteomes" id="UP000186817"/>
    </source>
</evidence>
<accession>A0A1Q9CIJ9</accession>
<feature type="compositionally biased region" description="Acidic residues" evidence="1">
    <location>
        <begin position="257"/>
        <end position="278"/>
    </location>
</feature>
<dbReference type="EMBL" id="LSRX01001170">
    <property type="protein sequence ID" value="OLP82759.1"/>
    <property type="molecule type" value="Genomic_DNA"/>
</dbReference>
<dbReference type="CDD" id="cd00076">
    <property type="entry name" value="HFD_SF"/>
    <property type="match status" value="1"/>
</dbReference>
<sequence length="410" mass="44797">MQPRQPPAAALRLAMLRICQQNGVAYAETAALDGLSGAASCFLQDLAWHARHHAELANRSKVNLVHRGEPGSPAVHPGSPTHWRDWTDDDDDGTTTSTRAEGWGVRIEAGRNKQARRRNDDGMTTTTAAERRECARRLLLLQLLQRLLPKAPFELCHKQGPLPQHDLRGAVSPPVRGLATTRSLQKGVWICGLAATPVHLRCLLGQKSWTTSGRAMTLLAFAGFDSREQLNVQVLSRNTLRPETRWLCLAVAEEHDDEGEEPYLEDGGGDWEDEAVSDEDGKLPRGRGVCGGAGDRDPEAQAYGRGFDSRRIAEYQDLLKTVEVPECWQAADWNDHLLWPDMCLASEDPLEDEAVAVHDDQEQRGDRGFPCPGQAARDTCVPPALGLMNAEDARGCVVAFDAGGCGGLPS</sequence>
<keyword evidence="3" id="KW-1185">Reference proteome</keyword>
<feature type="region of interest" description="Disordered" evidence="1">
    <location>
        <begin position="257"/>
        <end position="305"/>
    </location>
</feature>
<dbReference type="Gene3D" id="1.10.20.10">
    <property type="entry name" value="Histone, subunit A"/>
    <property type="match status" value="1"/>
</dbReference>
<proteinExistence type="predicted"/>
<evidence type="ECO:0000313" key="2">
    <source>
        <dbReference type="EMBL" id="OLP82759.1"/>
    </source>
</evidence>
<reference evidence="2 3" key="1">
    <citation type="submission" date="2016-02" db="EMBL/GenBank/DDBJ databases">
        <title>Genome analysis of coral dinoflagellate symbionts highlights evolutionary adaptations to a symbiotic lifestyle.</title>
        <authorList>
            <person name="Aranda M."/>
            <person name="Li Y."/>
            <person name="Liew Y.J."/>
            <person name="Baumgarten S."/>
            <person name="Simakov O."/>
            <person name="Wilson M."/>
            <person name="Piel J."/>
            <person name="Ashoor H."/>
            <person name="Bougouffa S."/>
            <person name="Bajic V.B."/>
            <person name="Ryu T."/>
            <person name="Ravasi T."/>
            <person name="Bayer T."/>
            <person name="Micklem G."/>
            <person name="Kim H."/>
            <person name="Bhak J."/>
            <person name="Lajeunesse T.C."/>
            <person name="Voolstra C.R."/>
        </authorList>
    </citation>
    <scope>NUCLEOTIDE SEQUENCE [LARGE SCALE GENOMIC DNA]</scope>
    <source>
        <strain evidence="2 3">CCMP2467</strain>
    </source>
</reference>
<dbReference type="InterPro" id="IPR009072">
    <property type="entry name" value="Histone-fold"/>
</dbReference>
<dbReference type="OrthoDB" id="10375482at2759"/>
<evidence type="ECO:0000256" key="1">
    <source>
        <dbReference type="SAM" id="MobiDB-lite"/>
    </source>
</evidence>
<comment type="caution">
    <text evidence="2">The sequence shown here is derived from an EMBL/GenBank/DDBJ whole genome shotgun (WGS) entry which is preliminary data.</text>
</comment>
<dbReference type="Proteomes" id="UP000186817">
    <property type="component" value="Unassembled WGS sequence"/>
</dbReference>
<gene>
    <name evidence="2" type="ORF">AK812_SmicGene36568</name>
</gene>
<organism evidence="2 3">
    <name type="scientific">Symbiodinium microadriaticum</name>
    <name type="common">Dinoflagellate</name>
    <name type="synonym">Zooxanthella microadriatica</name>
    <dbReference type="NCBI Taxonomy" id="2951"/>
    <lineage>
        <taxon>Eukaryota</taxon>
        <taxon>Sar</taxon>
        <taxon>Alveolata</taxon>
        <taxon>Dinophyceae</taxon>
        <taxon>Suessiales</taxon>
        <taxon>Symbiodiniaceae</taxon>
        <taxon>Symbiodinium</taxon>
    </lineage>
</organism>
<dbReference type="GO" id="GO:0046982">
    <property type="term" value="F:protein heterodimerization activity"/>
    <property type="evidence" value="ECO:0007669"/>
    <property type="project" value="InterPro"/>
</dbReference>
<protein>
    <recommendedName>
        <fullName evidence="4">Bromodomain associated domain-containing protein</fullName>
    </recommendedName>
</protein>
<feature type="region of interest" description="Disordered" evidence="1">
    <location>
        <begin position="69"/>
        <end position="98"/>
    </location>
</feature>